<reference evidence="2" key="1">
    <citation type="submission" date="2020-08" db="EMBL/GenBank/DDBJ databases">
        <title>Genome public.</title>
        <authorList>
            <person name="Liu C."/>
            <person name="Sun Q."/>
        </authorList>
    </citation>
    <scope>NUCLEOTIDE SEQUENCE</scope>
    <source>
        <strain evidence="2">NSJ-23</strain>
    </source>
</reference>
<proteinExistence type="predicted"/>
<dbReference type="Proteomes" id="UP000628736">
    <property type="component" value="Unassembled WGS sequence"/>
</dbReference>
<feature type="region of interest" description="Disordered" evidence="1">
    <location>
        <begin position="23"/>
        <end position="64"/>
    </location>
</feature>
<dbReference type="RefSeq" id="WP_147571824.1">
    <property type="nucleotide sequence ID" value="NZ_JACOPO010000003.1"/>
</dbReference>
<evidence type="ECO:0000313" key="3">
    <source>
        <dbReference type="Proteomes" id="UP000628736"/>
    </source>
</evidence>
<sequence length="139" mass="15283">MAEFEEKLNSILGNEKAMGQIMALARSLSGENGPQGDGTQSAEEVPAQSPEQSGPSDGSWDLSSLLGQIDPRMLQIGVQVLREYQSTDDRNAALLSALRPFLREERRARLDRAQQIARMTRLIRVALTAMGRKEEEGSV</sequence>
<feature type="compositionally biased region" description="Low complexity" evidence="1">
    <location>
        <begin position="53"/>
        <end position="64"/>
    </location>
</feature>
<dbReference type="EMBL" id="JACOPO010000003">
    <property type="protein sequence ID" value="MBC5722499.1"/>
    <property type="molecule type" value="Genomic_DNA"/>
</dbReference>
<evidence type="ECO:0000313" key="2">
    <source>
        <dbReference type="EMBL" id="MBC5722499.1"/>
    </source>
</evidence>
<evidence type="ECO:0000256" key="1">
    <source>
        <dbReference type="SAM" id="MobiDB-lite"/>
    </source>
</evidence>
<accession>A0A8J6M695</accession>
<comment type="caution">
    <text evidence="2">The sequence shown here is derived from an EMBL/GenBank/DDBJ whole genome shotgun (WGS) entry which is preliminary data.</text>
</comment>
<feature type="compositionally biased region" description="Polar residues" evidence="1">
    <location>
        <begin position="29"/>
        <end position="42"/>
    </location>
</feature>
<organism evidence="2 3">
    <name type="scientific">Flintibacter hominis</name>
    <dbReference type="NCBI Taxonomy" id="2763048"/>
    <lineage>
        <taxon>Bacteria</taxon>
        <taxon>Bacillati</taxon>
        <taxon>Bacillota</taxon>
        <taxon>Clostridia</taxon>
        <taxon>Eubacteriales</taxon>
        <taxon>Flintibacter</taxon>
    </lineage>
</organism>
<dbReference type="AlphaFoldDB" id="A0A8J6M695"/>
<gene>
    <name evidence="2" type="ORF">H8S11_06715</name>
</gene>
<keyword evidence="3" id="KW-1185">Reference proteome</keyword>
<protein>
    <submittedName>
        <fullName evidence="2">Uncharacterized protein</fullName>
    </submittedName>
</protein>
<name>A0A8J6M695_9FIRM</name>